<proteinExistence type="predicted"/>
<evidence type="ECO:0000313" key="3">
    <source>
        <dbReference type="Proteomes" id="UP001254813"/>
    </source>
</evidence>
<dbReference type="EMBL" id="JAMQOQ010000003">
    <property type="protein sequence ID" value="MDS0294997.1"/>
    <property type="molecule type" value="Genomic_DNA"/>
</dbReference>
<organism evidence="2 3">
    <name type="scientific">Halogeometricum luteum</name>
    <dbReference type="NCBI Taxonomy" id="2950537"/>
    <lineage>
        <taxon>Archaea</taxon>
        <taxon>Methanobacteriati</taxon>
        <taxon>Methanobacteriota</taxon>
        <taxon>Stenosarchaea group</taxon>
        <taxon>Halobacteria</taxon>
        <taxon>Halobacteriales</taxon>
        <taxon>Haloferacaceae</taxon>
        <taxon>Halogeometricum</taxon>
    </lineage>
</organism>
<evidence type="ECO:0008006" key="4">
    <source>
        <dbReference type="Google" id="ProtNLM"/>
    </source>
</evidence>
<name>A0ABU2G2J2_9EURY</name>
<dbReference type="Proteomes" id="UP001254813">
    <property type="component" value="Unassembled WGS sequence"/>
</dbReference>
<gene>
    <name evidence="2" type="ORF">NDI79_12525</name>
</gene>
<evidence type="ECO:0000313" key="2">
    <source>
        <dbReference type="EMBL" id="MDS0294997.1"/>
    </source>
</evidence>
<feature type="region of interest" description="Disordered" evidence="1">
    <location>
        <begin position="354"/>
        <end position="394"/>
    </location>
</feature>
<accession>A0ABU2G2J2</accession>
<sequence length="465" mass="48546">MVRLFTDGVARAVGALLLVVVLCVSPVAGVTDVSAQQTGTVERVPDTQFVKATDSVSVWKNAPFPLRVNASASNGTVVENHMITVKGQGAEVRLNKQQLAAFNSDEEIQMSFESRYPITTRAFQNEEVQLLVAKAGPNASTTLQSTPRTSVNGALDSLMNANASGNVSYELVDLGELEKGAIEASYDLSEEGEARGPGQYTFFVVQDTEGEGFTVDNGSLAVDGEARVLGMDVALVQAAEASASVTTENATPGDEVTFDVNSTFTHSNASHAVVLYNESQYTSARTRIAVDGPLNGNVSANRVSVRSTLVGVNGTARVVGNASVAGVGLDNETVRGHTTFRGLADWIIEGANASDRSNGDEAAAPGRPDSPGNSGDAGRPDNPGNSGGAPMMGEQTYLDASGTLAVSTNGTGTVDVQTGEDWEEGTYRYVYIGQAKGQNNLSTTTGTVELGNATVENENESESER</sequence>
<reference evidence="2 3" key="1">
    <citation type="submission" date="2022-06" db="EMBL/GenBank/DDBJ databases">
        <title>Halogeometricum sp. a new haloarchaeum isolate from saline soil.</title>
        <authorList>
            <person name="Strakova D."/>
            <person name="Galisteo C."/>
            <person name="Sanchez-Porro C."/>
            <person name="Ventosa A."/>
        </authorList>
    </citation>
    <scope>NUCLEOTIDE SEQUENCE [LARGE SCALE GENOMIC DNA]</scope>
    <source>
        <strain evidence="3">S3BR25-2</strain>
    </source>
</reference>
<dbReference type="RefSeq" id="WP_310928842.1">
    <property type="nucleotide sequence ID" value="NZ_JAMQOQ010000003.1"/>
</dbReference>
<protein>
    <recommendedName>
        <fullName evidence="4">PGF-CTERM protein</fullName>
    </recommendedName>
</protein>
<keyword evidence="3" id="KW-1185">Reference proteome</keyword>
<evidence type="ECO:0000256" key="1">
    <source>
        <dbReference type="SAM" id="MobiDB-lite"/>
    </source>
</evidence>
<comment type="caution">
    <text evidence="2">The sequence shown here is derived from an EMBL/GenBank/DDBJ whole genome shotgun (WGS) entry which is preliminary data.</text>
</comment>